<dbReference type="AlphaFoldDB" id="F4SCA5"/>
<organism evidence="4">
    <name type="scientific">Melampsora larici-populina (strain 98AG31 / pathotype 3-4-7)</name>
    <name type="common">Poplar leaf rust fungus</name>
    <dbReference type="NCBI Taxonomy" id="747676"/>
    <lineage>
        <taxon>Eukaryota</taxon>
        <taxon>Fungi</taxon>
        <taxon>Dikarya</taxon>
        <taxon>Basidiomycota</taxon>
        <taxon>Pucciniomycotina</taxon>
        <taxon>Pucciniomycetes</taxon>
        <taxon>Pucciniales</taxon>
        <taxon>Melampsoraceae</taxon>
        <taxon>Melampsora</taxon>
    </lineage>
</organism>
<dbReference type="Proteomes" id="UP000001072">
    <property type="component" value="Unassembled WGS sequence"/>
</dbReference>
<dbReference type="VEuPathDB" id="FungiDB:MELLADRAFT_114137"/>
<gene>
    <name evidence="3" type="ORF">MELLADRAFT_114137</name>
</gene>
<evidence type="ECO:0000256" key="2">
    <source>
        <dbReference type="SAM" id="SignalP"/>
    </source>
</evidence>
<keyword evidence="4" id="KW-1185">Reference proteome</keyword>
<dbReference type="KEGG" id="mlr:MELLADRAFT_114137"/>
<evidence type="ECO:0008006" key="5">
    <source>
        <dbReference type="Google" id="ProtNLM"/>
    </source>
</evidence>
<feature type="chain" id="PRO_5003318418" description="Secreted protein" evidence="2">
    <location>
        <begin position="21"/>
        <end position="516"/>
    </location>
</feature>
<sequence length="516" mass="59873">MILTQIFSLWISFQFSLSWALEDHENPELAKRVYTGNFIDHGISTETYGQDGLWRIDNQYPMYADLAELPDEDLFIDHSSQGSGMNLNMNWASPGGALFLSRTSEEASGVGHLKDPYLIAGRKLHNPQEMTFGIQEKNGPTFEEGPCLKSKALQQVNYLNINPLPGNREYGSQYNSPLSETIGSEDYEGRNKNMRLTLSNVEGQQENPIAIDTNLDFSKRTRYSSPEDTSNTHNMSGGEDLPTETKRKEKFFEMREQVRKDSLLNIPNDHERATEFQSIFGSDLGRKVIKEYPRDFSQMFLFWHEVDFTVRYLSQKYLGLDPTSWDSVSTWTLEHGVFPLYIHQTSHLHRLFEGRCREYPFHNISQAFKSAINHFKQWIQKDLDKLALGLANYRPIYDSKQSHVVLADIFSTIKGNSITTLEVTSTYKKWSPISWKITLDWISKVHPTSPSILNVREMRSSYFNNIKQQYSLTDRPYKWEEFKEVFKFPKPRKLPFVWKKDLLRSNESSIGTSLNR</sequence>
<dbReference type="HOGENOM" id="CLU_527930_0_0_1"/>
<keyword evidence="2" id="KW-0732">Signal</keyword>
<dbReference type="RefSeq" id="XP_007419003.1">
    <property type="nucleotide sequence ID" value="XM_007418941.1"/>
</dbReference>
<reference evidence="4" key="1">
    <citation type="journal article" date="2011" name="Proc. Natl. Acad. Sci. U.S.A.">
        <title>Obligate biotrophy features unraveled by the genomic analysis of rust fungi.</title>
        <authorList>
            <person name="Duplessis S."/>
            <person name="Cuomo C.A."/>
            <person name="Lin Y.-C."/>
            <person name="Aerts A."/>
            <person name="Tisserant E."/>
            <person name="Veneault-Fourrey C."/>
            <person name="Joly D.L."/>
            <person name="Hacquard S."/>
            <person name="Amselem J."/>
            <person name="Cantarel B.L."/>
            <person name="Chiu R."/>
            <person name="Coutinho P.M."/>
            <person name="Feau N."/>
            <person name="Field M."/>
            <person name="Frey P."/>
            <person name="Gelhaye E."/>
            <person name="Goldberg J."/>
            <person name="Grabherr M.G."/>
            <person name="Kodira C.D."/>
            <person name="Kohler A."/>
            <person name="Kuees U."/>
            <person name="Lindquist E.A."/>
            <person name="Lucas S.M."/>
            <person name="Mago R."/>
            <person name="Mauceli E."/>
            <person name="Morin E."/>
            <person name="Murat C."/>
            <person name="Pangilinan J.L."/>
            <person name="Park R."/>
            <person name="Pearson M."/>
            <person name="Quesneville H."/>
            <person name="Rouhier N."/>
            <person name="Sakthikumar S."/>
            <person name="Salamov A.A."/>
            <person name="Schmutz J."/>
            <person name="Selles B."/>
            <person name="Shapiro H."/>
            <person name="Tanguay P."/>
            <person name="Tuskan G.A."/>
            <person name="Henrissat B."/>
            <person name="Van de Peer Y."/>
            <person name="Rouze P."/>
            <person name="Ellis J.G."/>
            <person name="Dodds P.N."/>
            <person name="Schein J.E."/>
            <person name="Zhong S."/>
            <person name="Hamelin R.C."/>
            <person name="Grigoriev I.V."/>
            <person name="Szabo L.J."/>
            <person name="Martin F."/>
        </authorList>
    </citation>
    <scope>NUCLEOTIDE SEQUENCE [LARGE SCALE GENOMIC DNA]</scope>
    <source>
        <strain evidence="4">98AG31 / pathotype 3-4-7</strain>
    </source>
</reference>
<dbReference type="EMBL" id="GL883203">
    <property type="protein sequence ID" value="EGF97726.1"/>
    <property type="molecule type" value="Genomic_DNA"/>
</dbReference>
<feature type="region of interest" description="Disordered" evidence="1">
    <location>
        <begin position="218"/>
        <end position="245"/>
    </location>
</feature>
<protein>
    <recommendedName>
        <fullName evidence="5">Secreted protein</fullName>
    </recommendedName>
</protein>
<name>F4SCA5_MELLP</name>
<dbReference type="GeneID" id="18925226"/>
<feature type="signal peptide" evidence="2">
    <location>
        <begin position="1"/>
        <end position="20"/>
    </location>
</feature>
<evidence type="ECO:0000313" key="3">
    <source>
        <dbReference type="EMBL" id="EGF97726.1"/>
    </source>
</evidence>
<accession>F4SCA5</accession>
<dbReference type="OrthoDB" id="2518525at2759"/>
<dbReference type="InParanoid" id="F4SCA5"/>
<evidence type="ECO:0000256" key="1">
    <source>
        <dbReference type="SAM" id="MobiDB-lite"/>
    </source>
</evidence>
<feature type="compositionally biased region" description="Polar residues" evidence="1">
    <location>
        <begin position="223"/>
        <end position="235"/>
    </location>
</feature>
<evidence type="ECO:0000313" key="4">
    <source>
        <dbReference type="Proteomes" id="UP000001072"/>
    </source>
</evidence>
<proteinExistence type="predicted"/>